<feature type="region of interest" description="Disordered" evidence="2">
    <location>
        <begin position="1"/>
        <end position="105"/>
    </location>
</feature>
<evidence type="ECO:0000313" key="4">
    <source>
        <dbReference type="Proteomes" id="UP000789342"/>
    </source>
</evidence>
<dbReference type="PANTHER" id="PTHR40130">
    <property type="entry name" value="EXPRESSED PROTEIN"/>
    <property type="match status" value="1"/>
</dbReference>
<evidence type="ECO:0000256" key="1">
    <source>
        <dbReference type="SAM" id="Coils"/>
    </source>
</evidence>
<feature type="coiled-coil region" evidence="1">
    <location>
        <begin position="250"/>
        <end position="277"/>
    </location>
</feature>
<comment type="caution">
    <text evidence="3">The sequence shown here is derived from an EMBL/GenBank/DDBJ whole genome shotgun (WGS) entry which is preliminary data.</text>
</comment>
<dbReference type="EMBL" id="CAJVPV010039998">
    <property type="protein sequence ID" value="CAG8759466.1"/>
    <property type="molecule type" value="Genomic_DNA"/>
</dbReference>
<feature type="compositionally biased region" description="Basic and acidic residues" evidence="2">
    <location>
        <begin position="60"/>
        <end position="70"/>
    </location>
</feature>
<name>A0A9N9NTQ6_9GLOM</name>
<dbReference type="OrthoDB" id="3197614at2759"/>
<dbReference type="PANTHER" id="PTHR40130:SF1">
    <property type="entry name" value="SPINDLE POLE BODY-ASSOCIATED PROTEIN CUT12 DOMAIN-CONTAINING PROTEIN"/>
    <property type="match status" value="1"/>
</dbReference>
<accession>A0A9N9NTQ6</accession>
<feature type="region of interest" description="Disordered" evidence="2">
    <location>
        <begin position="219"/>
        <end position="245"/>
    </location>
</feature>
<evidence type="ECO:0000256" key="2">
    <source>
        <dbReference type="SAM" id="MobiDB-lite"/>
    </source>
</evidence>
<feature type="compositionally biased region" description="Polar residues" evidence="2">
    <location>
        <begin position="33"/>
        <end position="53"/>
    </location>
</feature>
<reference evidence="3" key="1">
    <citation type="submission" date="2021-06" db="EMBL/GenBank/DDBJ databases">
        <authorList>
            <person name="Kallberg Y."/>
            <person name="Tangrot J."/>
            <person name="Rosling A."/>
        </authorList>
    </citation>
    <scope>NUCLEOTIDE SEQUENCE</scope>
    <source>
        <strain evidence="3">CL551</strain>
    </source>
</reference>
<dbReference type="Proteomes" id="UP000789342">
    <property type="component" value="Unassembled WGS sequence"/>
</dbReference>
<keyword evidence="4" id="KW-1185">Reference proteome</keyword>
<feature type="compositionally biased region" description="Polar residues" evidence="2">
    <location>
        <begin position="219"/>
        <end position="234"/>
    </location>
</feature>
<keyword evidence="1" id="KW-0175">Coiled coil</keyword>
<sequence>KELQRRLSQRVQQSPKQAVQERPGVPPQRKKLSPTQSKPSATAPQQKSNSGVRMQSHLGSRHDIGTDKMTPDLLKSGVNTPAGFASSSNSTRRAPVWSDSTQNASLDGSAVTEKTIEESYMVLRGNSDSTDDDDSDPFNKFWEIVESLVSKISNPVAFATVPLNGTDPQISFDPNTIHSPLPFGNNADGVNANKDSKTDELNTAMMESYYIIPNEQKANLGNSSYQRPSPSRLHSSYKKSESKNVPTKTLEEYAMENQQLKSTLDIISKRMQAYEKAAEENSMLRSSILQFKNDFQKQ</sequence>
<dbReference type="AlphaFoldDB" id="A0A9N9NTQ6"/>
<feature type="compositionally biased region" description="Polar residues" evidence="2">
    <location>
        <begin position="85"/>
        <end position="105"/>
    </location>
</feature>
<organism evidence="3 4">
    <name type="scientific">Acaulospora morrowiae</name>
    <dbReference type="NCBI Taxonomy" id="94023"/>
    <lineage>
        <taxon>Eukaryota</taxon>
        <taxon>Fungi</taxon>
        <taxon>Fungi incertae sedis</taxon>
        <taxon>Mucoromycota</taxon>
        <taxon>Glomeromycotina</taxon>
        <taxon>Glomeromycetes</taxon>
        <taxon>Diversisporales</taxon>
        <taxon>Acaulosporaceae</taxon>
        <taxon>Acaulospora</taxon>
    </lineage>
</organism>
<proteinExistence type="predicted"/>
<feature type="non-terminal residue" evidence="3">
    <location>
        <position position="298"/>
    </location>
</feature>
<evidence type="ECO:0000313" key="3">
    <source>
        <dbReference type="EMBL" id="CAG8759466.1"/>
    </source>
</evidence>
<feature type="non-terminal residue" evidence="3">
    <location>
        <position position="1"/>
    </location>
</feature>
<protein>
    <submittedName>
        <fullName evidence="3">12099_t:CDS:1</fullName>
    </submittedName>
</protein>
<gene>
    <name evidence="3" type="ORF">AMORRO_LOCUS15815</name>
</gene>